<evidence type="ECO:0000256" key="1">
    <source>
        <dbReference type="ARBA" id="ARBA00004651"/>
    </source>
</evidence>
<feature type="transmembrane region" description="Helical" evidence="7">
    <location>
        <begin position="432"/>
        <end position="450"/>
    </location>
</feature>
<evidence type="ECO:0000313" key="9">
    <source>
        <dbReference type="EMBL" id="QYZ69017.1"/>
    </source>
</evidence>
<dbReference type="Pfam" id="PF02706">
    <property type="entry name" value="Wzz"/>
    <property type="match status" value="1"/>
</dbReference>
<keyword evidence="10" id="KW-1185">Reference proteome</keyword>
<feature type="transmembrane region" description="Helical" evidence="7">
    <location>
        <begin position="355"/>
        <end position="373"/>
    </location>
</feature>
<reference evidence="9" key="1">
    <citation type="submission" date="2021-02" db="EMBL/GenBank/DDBJ databases">
        <title>Rhodobacter shimadae sp. nov., an aerobic anoxygenic phototrophic bacterium isolated from a hot spring.</title>
        <authorList>
            <person name="Muramatsu S."/>
            <person name="Haruta S."/>
            <person name="Hirose S."/>
            <person name="Hanada S."/>
        </authorList>
    </citation>
    <scope>NUCLEOTIDE SEQUENCE</scope>
    <source>
        <strain evidence="9">N10</strain>
    </source>
</reference>
<evidence type="ECO:0000256" key="5">
    <source>
        <dbReference type="ARBA" id="ARBA00023136"/>
    </source>
</evidence>
<evidence type="ECO:0000256" key="2">
    <source>
        <dbReference type="ARBA" id="ARBA00022475"/>
    </source>
</evidence>
<name>A0A8G0ZS44_9RHOB</name>
<dbReference type="RefSeq" id="WP_220661237.1">
    <property type="nucleotide sequence ID" value="NZ_CP069370.1"/>
</dbReference>
<evidence type="ECO:0000259" key="8">
    <source>
        <dbReference type="Pfam" id="PF02706"/>
    </source>
</evidence>
<gene>
    <name evidence="9" type="ORF">JO391_14885</name>
</gene>
<keyword evidence="2" id="KW-1003">Cell membrane</keyword>
<evidence type="ECO:0000256" key="3">
    <source>
        <dbReference type="ARBA" id="ARBA00022692"/>
    </source>
</evidence>
<dbReference type="AlphaFoldDB" id="A0A8G0ZS44"/>
<protein>
    <recommendedName>
        <fullName evidence="8">Polysaccharide chain length determinant N-terminal domain-containing protein</fullName>
    </recommendedName>
</protein>
<accession>A0A8G0ZS44</accession>
<dbReference type="PANTHER" id="PTHR32309">
    <property type="entry name" value="TYROSINE-PROTEIN KINASE"/>
    <property type="match status" value="1"/>
</dbReference>
<proteinExistence type="predicted"/>
<dbReference type="PANTHER" id="PTHR32309:SF31">
    <property type="entry name" value="CAPSULAR EXOPOLYSACCHARIDE FAMILY"/>
    <property type="match status" value="1"/>
</dbReference>
<feature type="domain" description="Polysaccharide chain length determinant N-terminal" evidence="8">
    <location>
        <begin position="6"/>
        <end position="56"/>
    </location>
</feature>
<dbReference type="InterPro" id="IPR050445">
    <property type="entry name" value="Bact_polysacc_biosynth/exp"/>
</dbReference>
<sequence length="451" mass="48862">MGQIQSLGELFSLIRRHILLILAVFVLGTALAAVYAKSRPDVYESTAVIQVEASEIVRPGANGGTARPGEDVGVLLDAIERRLTTRDALLDLARRQGILVDVPLSDDQKVALLRQSIRFQPIFGLGSAAGQSAGLSALAITTGLSDPEQAARVSNDLAQTILDAWSEGQLSRTRTALDFYRAEEARLWSEITRLDDEVAAFKNLNPGSLPTQASALNQELLRLDDQTRALDQRRLVAQASLDKLTQAGATRTTEQRQREELETELRQVGQQQAALSARVAQIQSDLARMPEVEKALDAYDRRRLQLEGQHTAVTARLAEAETAVRLADSQQSDRVAMLERALTPPYPVGSGGKKMVVAGAMASLLLGLGLAFMRDLMRPVVRTAAQMERQTGLRPAMVLPVVPTGRSASRKARRAEALREKLAETIAETPRATLALGAGALLLFLVSAFLV</sequence>
<dbReference type="InterPro" id="IPR003856">
    <property type="entry name" value="LPS_length_determ_N"/>
</dbReference>
<keyword evidence="5 7" id="KW-0472">Membrane</keyword>
<organism evidence="9 10">
    <name type="scientific">Neotabrizicola shimadae</name>
    <dbReference type="NCBI Taxonomy" id="2807096"/>
    <lineage>
        <taxon>Bacteria</taxon>
        <taxon>Pseudomonadati</taxon>
        <taxon>Pseudomonadota</taxon>
        <taxon>Alphaproteobacteria</taxon>
        <taxon>Rhodobacterales</taxon>
        <taxon>Paracoccaceae</taxon>
        <taxon>Neotabrizicola</taxon>
    </lineage>
</organism>
<feature type="coiled-coil region" evidence="6">
    <location>
        <begin position="251"/>
        <end position="278"/>
    </location>
</feature>
<evidence type="ECO:0000313" key="10">
    <source>
        <dbReference type="Proteomes" id="UP000826300"/>
    </source>
</evidence>
<evidence type="ECO:0000256" key="4">
    <source>
        <dbReference type="ARBA" id="ARBA00022989"/>
    </source>
</evidence>
<comment type="subcellular location">
    <subcellularLocation>
        <location evidence="1">Cell membrane</location>
        <topology evidence="1">Multi-pass membrane protein</topology>
    </subcellularLocation>
</comment>
<dbReference type="GO" id="GO:0005886">
    <property type="term" value="C:plasma membrane"/>
    <property type="evidence" value="ECO:0007669"/>
    <property type="project" value="UniProtKB-SubCell"/>
</dbReference>
<keyword evidence="6" id="KW-0175">Coiled coil</keyword>
<evidence type="ECO:0000256" key="6">
    <source>
        <dbReference type="SAM" id="Coils"/>
    </source>
</evidence>
<dbReference type="EMBL" id="CP069370">
    <property type="protein sequence ID" value="QYZ69017.1"/>
    <property type="molecule type" value="Genomic_DNA"/>
</dbReference>
<evidence type="ECO:0000256" key="7">
    <source>
        <dbReference type="SAM" id="Phobius"/>
    </source>
</evidence>
<dbReference type="KEGG" id="nsm:JO391_14885"/>
<dbReference type="Proteomes" id="UP000826300">
    <property type="component" value="Chromosome"/>
</dbReference>
<keyword evidence="3 7" id="KW-0812">Transmembrane</keyword>
<keyword evidence="4 7" id="KW-1133">Transmembrane helix</keyword>